<dbReference type="InterPro" id="IPR001012">
    <property type="entry name" value="UBX_dom"/>
</dbReference>
<dbReference type="Gene3D" id="3.10.20.90">
    <property type="entry name" value="Phosphatidylinositol 3-kinase Catalytic Subunit, Chain A, domain 1"/>
    <property type="match status" value="1"/>
</dbReference>
<dbReference type="InterPro" id="IPR050730">
    <property type="entry name" value="UBX_domain-protein"/>
</dbReference>
<dbReference type="Proteomes" id="UP000887540">
    <property type="component" value="Unplaced"/>
</dbReference>
<dbReference type="PANTHER" id="PTHR23322:SF93">
    <property type="entry name" value="UBX DOMAIN-CONTAINING PROTEIN 8"/>
    <property type="match status" value="1"/>
</dbReference>
<dbReference type="GO" id="GO:0043130">
    <property type="term" value="F:ubiquitin binding"/>
    <property type="evidence" value="ECO:0007669"/>
    <property type="project" value="TreeGrafter"/>
</dbReference>
<sequence>MKERAQREVDNRNLIREQERDYQAALEQDRAKWNARRDAERRAWEEREKILRKKRCLTEIRETLRAELKNELTVSGGETIRISVRFPSGARFDKIFGLDDSLEKLFKLVLVHEACLDDFSLVSSYPRVNLQCAPDWYREFSSVKENFGEIKTFRQAGLENSLVVLVRDNSA</sequence>
<evidence type="ECO:0000259" key="1">
    <source>
        <dbReference type="PROSITE" id="PS50033"/>
    </source>
</evidence>
<dbReference type="PANTHER" id="PTHR23322">
    <property type="entry name" value="FAS-ASSOCIATED PROTEIN"/>
    <property type="match status" value="1"/>
</dbReference>
<dbReference type="InterPro" id="IPR029071">
    <property type="entry name" value="Ubiquitin-like_domsf"/>
</dbReference>
<name>A0A914DXZ2_9BILA</name>
<feature type="domain" description="UBX" evidence="1">
    <location>
        <begin position="75"/>
        <end position="166"/>
    </location>
</feature>
<evidence type="ECO:0000313" key="3">
    <source>
        <dbReference type="WBParaSite" id="ACRNAN_scaffold454.g8128.t1"/>
    </source>
</evidence>
<dbReference type="PROSITE" id="PS50033">
    <property type="entry name" value="UBX"/>
    <property type="match status" value="1"/>
</dbReference>
<proteinExistence type="predicted"/>
<evidence type="ECO:0000313" key="2">
    <source>
        <dbReference type="Proteomes" id="UP000887540"/>
    </source>
</evidence>
<protein>
    <submittedName>
        <fullName evidence="3">UBX domain-containing protein</fullName>
    </submittedName>
</protein>
<reference evidence="3" key="1">
    <citation type="submission" date="2022-11" db="UniProtKB">
        <authorList>
            <consortium name="WormBaseParasite"/>
        </authorList>
    </citation>
    <scope>IDENTIFICATION</scope>
</reference>
<dbReference type="WBParaSite" id="ACRNAN_scaffold454.g8128.t1">
    <property type="protein sequence ID" value="ACRNAN_scaffold454.g8128.t1"/>
    <property type="gene ID" value="ACRNAN_scaffold454.g8128"/>
</dbReference>
<dbReference type="AlphaFoldDB" id="A0A914DXZ2"/>
<organism evidence="2 3">
    <name type="scientific">Acrobeloides nanus</name>
    <dbReference type="NCBI Taxonomy" id="290746"/>
    <lineage>
        <taxon>Eukaryota</taxon>
        <taxon>Metazoa</taxon>
        <taxon>Ecdysozoa</taxon>
        <taxon>Nematoda</taxon>
        <taxon>Chromadorea</taxon>
        <taxon>Rhabditida</taxon>
        <taxon>Tylenchina</taxon>
        <taxon>Cephalobomorpha</taxon>
        <taxon>Cephaloboidea</taxon>
        <taxon>Cephalobidae</taxon>
        <taxon>Acrobeloides</taxon>
    </lineage>
</organism>
<keyword evidence="2" id="KW-1185">Reference proteome</keyword>
<dbReference type="Pfam" id="PF00789">
    <property type="entry name" value="UBX"/>
    <property type="match status" value="1"/>
</dbReference>
<accession>A0A914DXZ2</accession>
<dbReference type="SUPFAM" id="SSF54236">
    <property type="entry name" value="Ubiquitin-like"/>
    <property type="match status" value="1"/>
</dbReference>